<keyword evidence="1" id="KW-0805">Transcription regulation</keyword>
<proteinExistence type="predicted"/>
<dbReference type="Proteomes" id="UP000252085">
    <property type="component" value="Unassembled WGS sequence"/>
</dbReference>
<dbReference type="InterPro" id="IPR050204">
    <property type="entry name" value="AraC_XylS_family_regulators"/>
</dbReference>
<accession>A0A367S1J2</accession>
<gene>
    <name evidence="5" type="ORF">A6769_37010</name>
</gene>
<dbReference type="InterPro" id="IPR018060">
    <property type="entry name" value="HTH_AraC"/>
</dbReference>
<evidence type="ECO:0000259" key="4">
    <source>
        <dbReference type="PROSITE" id="PS01124"/>
    </source>
</evidence>
<dbReference type="Pfam" id="PF12833">
    <property type="entry name" value="HTH_18"/>
    <property type="match status" value="1"/>
</dbReference>
<dbReference type="GO" id="GO:0043565">
    <property type="term" value="F:sequence-specific DNA binding"/>
    <property type="evidence" value="ECO:0007669"/>
    <property type="project" value="InterPro"/>
</dbReference>
<dbReference type="PROSITE" id="PS01124">
    <property type="entry name" value="HTH_ARAC_FAMILY_2"/>
    <property type="match status" value="1"/>
</dbReference>
<feature type="domain" description="HTH araC/xylS-type" evidence="4">
    <location>
        <begin position="205"/>
        <end position="303"/>
    </location>
</feature>
<dbReference type="EMBL" id="LXQE01000004">
    <property type="protein sequence ID" value="RCJ42625.1"/>
    <property type="molecule type" value="Genomic_DNA"/>
</dbReference>
<reference evidence="5 6" key="1">
    <citation type="submission" date="2016-04" db="EMBL/GenBank/DDBJ databases">
        <authorList>
            <person name="Evans L.H."/>
            <person name="Alamgir A."/>
            <person name="Owens N."/>
            <person name="Weber N.D."/>
            <person name="Virtaneva K."/>
            <person name="Barbian K."/>
            <person name="Babar A."/>
            <person name="Rosenke K."/>
        </authorList>
    </citation>
    <scope>NUCLEOTIDE SEQUENCE [LARGE SCALE GENOMIC DNA]</scope>
    <source>
        <strain evidence="5">NIES-2108</strain>
    </source>
</reference>
<evidence type="ECO:0000256" key="2">
    <source>
        <dbReference type="ARBA" id="ARBA00023125"/>
    </source>
</evidence>
<keyword evidence="2" id="KW-0238">DNA-binding</keyword>
<sequence>MNGAEAKGAFGERLASYYHQSDSETATLAWSQQSTFAITRLHSDVGLPGTSNPIPEESAIHVSVAIKPVPLHSYELCIDDREIAVPYIPAYRTSIIDLQSKPVCFVDCGFDYVHYHVPREGLDEIARDHNIQPIGSYKFAICEDDLVIAQMTKNVLPFIGSQDWPSSLALDQFSLIFGAHLLQKYGGLSRLPEVSPRGLASWQKRRATELLLEHLDGNIHLARVAQECQMSVSHFARSFKVSFGVSAHRWLIERRIDRSKELLIQTRTPLIDVALQSGFSDQAAFTRTFHQVVGDSPGRWRREQVGR</sequence>
<dbReference type="AlphaFoldDB" id="A0A367S1J2"/>
<comment type="caution">
    <text evidence="5">The sequence shown here is derived from an EMBL/GenBank/DDBJ whole genome shotgun (WGS) entry which is preliminary data.</text>
</comment>
<dbReference type="SUPFAM" id="SSF46689">
    <property type="entry name" value="Homeodomain-like"/>
    <property type="match status" value="2"/>
</dbReference>
<dbReference type="InterPro" id="IPR009057">
    <property type="entry name" value="Homeodomain-like_sf"/>
</dbReference>
<organism evidence="5 6">
    <name type="scientific">Nostoc punctiforme NIES-2108</name>
    <dbReference type="NCBI Taxonomy" id="1356359"/>
    <lineage>
        <taxon>Bacteria</taxon>
        <taxon>Bacillati</taxon>
        <taxon>Cyanobacteriota</taxon>
        <taxon>Cyanophyceae</taxon>
        <taxon>Nostocales</taxon>
        <taxon>Nostocaceae</taxon>
        <taxon>Nostoc</taxon>
    </lineage>
</organism>
<keyword evidence="3" id="KW-0804">Transcription</keyword>
<protein>
    <recommendedName>
        <fullName evidence="4">HTH araC/xylS-type domain-containing protein</fullName>
    </recommendedName>
</protein>
<dbReference type="GO" id="GO:0003700">
    <property type="term" value="F:DNA-binding transcription factor activity"/>
    <property type="evidence" value="ECO:0007669"/>
    <property type="project" value="InterPro"/>
</dbReference>
<evidence type="ECO:0000256" key="3">
    <source>
        <dbReference type="ARBA" id="ARBA00023163"/>
    </source>
</evidence>
<evidence type="ECO:0000313" key="5">
    <source>
        <dbReference type="EMBL" id="RCJ42625.1"/>
    </source>
</evidence>
<dbReference type="PANTHER" id="PTHR46796">
    <property type="entry name" value="HTH-TYPE TRANSCRIPTIONAL ACTIVATOR RHAS-RELATED"/>
    <property type="match status" value="1"/>
</dbReference>
<evidence type="ECO:0000256" key="1">
    <source>
        <dbReference type="ARBA" id="ARBA00023015"/>
    </source>
</evidence>
<dbReference type="SMART" id="SM00342">
    <property type="entry name" value="HTH_ARAC"/>
    <property type="match status" value="1"/>
</dbReference>
<dbReference type="PANTHER" id="PTHR46796:SF14">
    <property type="entry name" value="TRANSCRIPTIONAL REGULATORY PROTEIN"/>
    <property type="match status" value="1"/>
</dbReference>
<dbReference type="Gene3D" id="1.10.10.60">
    <property type="entry name" value="Homeodomain-like"/>
    <property type="match status" value="2"/>
</dbReference>
<evidence type="ECO:0000313" key="6">
    <source>
        <dbReference type="Proteomes" id="UP000252085"/>
    </source>
</evidence>
<name>A0A367S1J2_NOSPU</name>